<accession>A0A401FMG2</accession>
<reference evidence="1 2" key="1">
    <citation type="submission" date="2017-11" db="EMBL/GenBank/DDBJ databases">
        <title>Draft Genome Sequence of Lactobacillus curieae NBRC 111893 isolated from Koso, a Japanese sugar-Vegetable Fermented Beverage.</title>
        <authorList>
            <person name="Chiou T.Y."/>
            <person name="Oshima K."/>
            <person name="Suda W."/>
            <person name="Hattori M."/>
            <person name="Takahashi T."/>
        </authorList>
    </citation>
    <scope>NUCLEOTIDE SEQUENCE [LARGE SCALE GENOMIC DNA]</scope>
    <source>
        <strain evidence="1 2">NBRC111893</strain>
    </source>
</reference>
<name>A0A401FMG2_9LACO</name>
<proteinExistence type="predicted"/>
<dbReference type="RefSeq" id="WP_125008478.1">
    <property type="nucleotide sequence ID" value="NZ_BEXA01000003.1"/>
</dbReference>
<evidence type="ECO:0000313" key="1">
    <source>
        <dbReference type="EMBL" id="GAY73533.1"/>
    </source>
</evidence>
<organism evidence="1 2">
    <name type="scientific">Lentilactobacillus kosonis</name>
    <dbReference type="NCBI Taxonomy" id="2810561"/>
    <lineage>
        <taxon>Bacteria</taxon>
        <taxon>Bacillati</taxon>
        <taxon>Bacillota</taxon>
        <taxon>Bacilli</taxon>
        <taxon>Lactobacillales</taxon>
        <taxon>Lactobacillaceae</taxon>
        <taxon>Lentilactobacillus</taxon>
    </lineage>
</organism>
<keyword evidence="2" id="KW-1185">Reference proteome</keyword>
<protein>
    <submittedName>
        <fullName evidence="1">Uncharacterized membrane protein</fullName>
    </submittedName>
</protein>
<sequence length="108" mass="12064">MFKKLHVNRILVAGIIGVFGIVPMVGVTASASSTTSVTPTKSLLNKSNKYYRDHRKAIVKKYRLDLASQTALTSKKTASVYVKTSNKYLKQSLNLAMNYWNQSWAGKH</sequence>
<comment type="caution">
    <text evidence="1">The sequence shown here is derived from an EMBL/GenBank/DDBJ whole genome shotgun (WGS) entry which is preliminary data.</text>
</comment>
<dbReference type="Proteomes" id="UP000286974">
    <property type="component" value="Unassembled WGS sequence"/>
</dbReference>
<gene>
    <name evidence="1" type="ORF">NBRC111893_1679</name>
</gene>
<evidence type="ECO:0000313" key="2">
    <source>
        <dbReference type="Proteomes" id="UP000286974"/>
    </source>
</evidence>
<dbReference type="AlphaFoldDB" id="A0A401FMG2"/>
<dbReference type="EMBL" id="BEXA01000003">
    <property type="protein sequence ID" value="GAY73533.1"/>
    <property type="molecule type" value="Genomic_DNA"/>
</dbReference>